<gene>
    <name evidence="1" type="ORF">RchiOBHm_Chr3g0497081</name>
</gene>
<evidence type="ECO:0000313" key="2">
    <source>
        <dbReference type="Proteomes" id="UP000238479"/>
    </source>
</evidence>
<keyword evidence="2" id="KW-1185">Reference proteome</keyword>
<organism evidence="1 2">
    <name type="scientific">Rosa chinensis</name>
    <name type="common">China rose</name>
    <dbReference type="NCBI Taxonomy" id="74649"/>
    <lineage>
        <taxon>Eukaryota</taxon>
        <taxon>Viridiplantae</taxon>
        <taxon>Streptophyta</taxon>
        <taxon>Embryophyta</taxon>
        <taxon>Tracheophyta</taxon>
        <taxon>Spermatophyta</taxon>
        <taxon>Magnoliopsida</taxon>
        <taxon>eudicotyledons</taxon>
        <taxon>Gunneridae</taxon>
        <taxon>Pentapetalae</taxon>
        <taxon>rosids</taxon>
        <taxon>fabids</taxon>
        <taxon>Rosales</taxon>
        <taxon>Rosaceae</taxon>
        <taxon>Rosoideae</taxon>
        <taxon>Rosoideae incertae sedis</taxon>
        <taxon>Rosa</taxon>
    </lineage>
</organism>
<sequence>MGEWEILVEEYPQDERRESNKLLILTSCFLSFNQRMQIFWNSSFPDSICLERKPMDFYFHENRPYVLED</sequence>
<dbReference type="EMBL" id="PDCK01000041">
    <property type="protein sequence ID" value="PRQ45932.1"/>
    <property type="molecule type" value="Genomic_DNA"/>
</dbReference>
<dbReference type="Gramene" id="PRQ45932">
    <property type="protein sequence ID" value="PRQ45932"/>
    <property type="gene ID" value="RchiOBHm_Chr3g0497081"/>
</dbReference>
<dbReference type="AlphaFoldDB" id="A0A2P6RHM8"/>
<dbReference type="Proteomes" id="UP000238479">
    <property type="component" value="Chromosome 3"/>
</dbReference>
<proteinExistence type="predicted"/>
<comment type="caution">
    <text evidence="1">The sequence shown here is derived from an EMBL/GenBank/DDBJ whole genome shotgun (WGS) entry which is preliminary data.</text>
</comment>
<accession>A0A2P6RHM8</accession>
<reference evidence="1 2" key="1">
    <citation type="journal article" date="2018" name="Nat. Genet.">
        <title>The Rosa genome provides new insights in the design of modern roses.</title>
        <authorList>
            <person name="Bendahmane M."/>
        </authorList>
    </citation>
    <scope>NUCLEOTIDE SEQUENCE [LARGE SCALE GENOMIC DNA]</scope>
    <source>
        <strain evidence="2">cv. Old Blush</strain>
    </source>
</reference>
<name>A0A2P6RHM8_ROSCH</name>
<protein>
    <submittedName>
        <fullName evidence="1">Uncharacterized protein</fullName>
    </submittedName>
</protein>
<evidence type="ECO:0000313" key="1">
    <source>
        <dbReference type="EMBL" id="PRQ45932.1"/>
    </source>
</evidence>